<keyword evidence="6 9" id="KW-0406">Ion transport</keyword>
<keyword evidence="4 9" id="KW-0812">Transmembrane</keyword>
<keyword evidence="8 9" id="KW-0407">Ion channel</keyword>
<comment type="function">
    <text evidence="9">Structural component of the gap junctions.</text>
</comment>
<evidence type="ECO:0000256" key="7">
    <source>
        <dbReference type="ARBA" id="ARBA00023136"/>
    </source>
</evidence>
<dbReference type="Proteomes" id="UP001519460">
    <property type="component" value="Unassembled WGS sequence"/>
</dbReference>
<evidence type="ECO:0000256" key="4">
    <source>
        <dbReference type="ARBA" id="ARBA00022692"/>
    </source>
</evidence>
<evidence type="ECO:0000256" key="10">
    <source>
        <dbReference type="SAM" id="MobiDB-lite"/>
    </source>
</evidence>
<dbReference type="PANTHER" id="PTHR11893">
    <property type="entry name" value="INNEXIN"/>
    <property type="match status" value="1"/>
</dbReference>
<evidence type="ECO:0000256" key="2">
    <source>
        <dbReference type="ARBA" id="ARBA00022448"/>
    </source>
</evidence>
<feature type="region of interest" description="Disordered" evidence="10">
    <location>
        <begin position="385"/>
        <end position="413"/>
    </location>
</feature>
<feature type="transmembrane region" description="Helical" evidence="9">
    <location>
        <begin position="207"/>
        <end position="228"/>
    </location>
</feature>
<feature type="transmembrane region" description="Helical" evidence="9">
    <location>
        <begin position="285"/>
        <end position="308"/>
    </location>
</feature>
<organism evidence="11 12">
    <name type="scientific">Batillaria attramentaria</name>
    <dbReference type="NCBI Taxonomy" id="370345"/>
    <lineage>
        <taxon>Eukaryota</taxon>
        <taxon>Metazoa</taxon>
        <taxon>Spiralia</taxon>
        <taxon>Lophotrochozoa</taxon>
        <taxon>Mollusca</taxon>
        <taxon>Gastropoda</taxon>
        <taxon>Caenogastropoda</taxon>
        <taxon>Sorbeoconcha</taxon>
        <taxon>Cerithioidea</taxon>
        <taxon>Batillariidae</taxon>
        <taxon>Batillaria</taxon>
    </lineage>
</organism>
<dbReference type="PRINTS" id="PR01262">
    <property type="entry name" value="INNEXIN"/>
</dbReference>
<evidence type="ECO:0000256" key="8">
    <source>
        <dbReference type="ARBA" id="ARBA00023303"/>
    </source>
</evidence>
<comment type="similarity">
    <text evidence="9">Belongs to the pannexin family.</text>
</comment>
<dbReference type="Pfam" id="PF00876">
    <property type="entry name" value="Innexin"/>
    <property type="match status" value="1"/>
</dbReference>
<dbReference type="PANTHER" id="PTHR11893:SF36">
    <property type="entry name" value="INNEXIN-5"/>
    <property type="match status" value="1"/>
</dbReference>
<sequence>MTPSFDLVGLSEYSLFTINGEDAATILTSRITFIALVVCAAFLSGIALIGDPIECWCPAQFTDSMCNYTKSLCWISENYVIDENGPLPFTLEDREEMPLREMGFYPLVPFILLGLAFFLNTPHFFWTAWQAYGGVNVAHAVEMAVQDEGNADNIAFNISFNRPSAMKFRGSSYIAKFITLVSAVGPLFFLGYDFGTFQTGLFLLTRLLTLGTIIAAFPLLSAVLQVNFFTWGFDLARGIYFDGEVPELYAFPRATMCDFKVRQMNNIQPYTVQCVLPINMWSEKVFIAFWFWLGLLLLAHLHSYQYWFRKLLFPGSRRAYVSKHMSVISPRWKNDKRKKKLVEDFAHKHLVFDHFLLLRVLELATGFVFANDVLKTLWKKYEEGVAEREGRPPPDEVLAATAPVTDDADLKEQ</sequence>
<feature type="transmembrane region" description="Helical" evidence="9">
    <location>
        <begin position="173"/>
        <end position="195"/>
    </location>
</feature>
<evidence type="ECO:0000256" key="9">
    <source>
        <dbReference type="RuleBase" id="RU010713"/>
    </source>
</evidence>
<comment type="caution">
    <text evidence="11">The sequence shown here is derived from an EMBL/GenBank/DDBJ whole genome shotgun (WGS) entry which is preliminary data.</text>
</comment>
<dbReference type="AlphaFoldDB" id="A0ABD0KUT0"/>
<dbReference type="GO" id="GO:0005886">
    <property type="term" value="C:plasma membrane"/>
    <property type="evidence" value="ECO:0007669"/>
    <property type="project" value="UniProtKB-SubCell"/>
</dbReference>
<dbReference type="InterPro" id="IPR000990">
    <property type="entry name" value="Innexin"/>
</dbReference>
<dbReference type="GO" id="GO:0034220">
    <property type="term" value="P:monoatomic ion transmembrane transport"/>
    <property type="evidence" value="ECO:0007669"/>
    <property type="project" value="UniProtKB-KW"/>
</dbReference>
<keyword evidence="5 9" id="KW-1133">Transmembrane helix</keyword>
<feature type="compositionally biased region" description="Basic and acidic residues" evidence="10">
    <location>
        <begin position="385"/>
        <end position="394"/>
    </location>
</feature>
<keyword evidence="12" id="KW-1185">Reference proteome</keyword>
<evidence type="ECO:0000256" key="3">
    <source>
        <dbReference type="ARBA" id="ARBA00022475"/>
    </source>
</evidence>
<comment type="subcellular location">
    <subcellularLocation>
        <location evidence="1 9">Cell membrane</location>
        <topology evidence="1 9">Multi-pass membrane protein</topology>
    </subcellularLocation>
</comment>
<accession>A0ABD0KUT0</accession>
<evidence type="ECO:0000256" key="5">
    <source>
        <dbReference type="ARBA" id="ARBA00022989"/>
    </source>
</evidence>
<dbReference type="GO" id="GO:0005921">
    <property type="term" value="C:gap junction"/>
    <property type="evidence" value="ECO:0007669"/>
    <property type="project" value="UniProtKB-UniRule"/>
</dbReference>
<keyword evidence="2 9" id="KW-0813">Transport</keyword>
<feature type="transmembrane region" description="Helical" evidence="9">
    <location>
        <begin position="31"/>
        <end position="50"/>
    </location>
</feature>
<evidence type="ECO:0000313" key="11">
    <source>
        <dbReference type="EMBL" id="KAK7490828.1"/>
    </source>
</evidence>
<keyword evidence="3" id="KW-1003">Cell membrane</keyword>
<comment type="caution">
    <text evidence="9">Lacks conserved residue(s) required for the propagation of feature annotation.</text>
</comment>
<protein>
    <recommendedName>
        <fullName evidence="9">Innexin</fullName>
    </recommendedName>
</protein>
<proteinExistence type="inferred from homology"/>
<name>A0ABD0KUT0_9CAEN</name>
<dbReference type="PROSITE" id="PS51013">
    <property type="entry name" value="PANNEXIN"/>
    <property type="match status" value="1"/>
</dbReference>
<keyword evidence="7 9" id="KW-0472">Membrane</keyword>
<evidence type="ECO:0000256" key="1">
    <source>
        <dbReference type="ARBA" id="ARBA00004651"/>
    </source>
</evidence>
<reference evidence="11 12" key="1">
    <citation type="journal article" date="2023" name="Sci. Data">
        <title>Genome assembly of the Korean intertidal mud-creeper Batillaria attramentaria.</title>
        <authorList>
            <person name="Patra A.K."/>
            <person name="Ho P.T."/>
            <person name="Jun S."/>
            <person name="Lee S.J."/>
            <person name="Kim Y."/>
            <person name="Won Y.J."/>
        </authorList>
    </citation>
    <scope>NUCLEOTIDE SEQUENCE [LARGE SCALE GENOMIC DNA]</scope>
    <source>
        <strain evidence="11">Wonlab-2016</strain>
    </source>
</reference>
<evidence type="ECO:0000256" key="6">
    <source>
        <dbReference type="ARBA" id="ARBA00023065"/>
    </source>
</evidence>
<dbReference type="EMBL" id="JACVVK020000122">
    <property type="protein sequence ID" value="KAK7490828.1"/>
    <property type="molecule type" value="Genomic_DNA"/>
</dbReference>
<feature type="transmembrane region" description="Helical" evidence="9">
    <location>
        <begin position="104"/>
        <end position="126"/>
    </location>
</feature>
<evidence type="ECO:0000313" key="12">
    <source>
        <dbReference type="Proteomes" id="UP001519460"/>
    </source>
</evidence>
<gene>
    <name evidence="9" type="primary">inx</name>
    <name evidence="11" type="ORF">BaRGS_00017884</name>
</gene>